<dbReference type="InterPro" id="IPR057485">
    <property type="entry name" value="YbiO-like_TM1"/>
</dbReference>
<dbReference type="Pfam" id="PF00924">
    <property type="entry name" value="MS_channel_2nd"/>
    <property type="match status" value="1"/>
</dbReference>
<dbReference type="Pfam" id="PF21082">
    <property type="entry name" value="MS_channel_3rd"/>
    <property type="match status" value="1"/>
</dbReference>
<evidence type="ECO:0000256" key="7">
    <source>
        <dbReference type="SAM" id="Phobius"/>
    </source>
</evidence>
<evidence type="ECO:0000256" key="1">
    <source>
        <dbReference type="ARBA" id="ARBA00004651"/>
    </source>
</evidence>
<evidence type="ECO:0000259" key="10">
    <source>
        <dbReference type="Pfam" id="PF21088"/>
    </source>
</evidence>
<keyword evidence="4 7" id="KW-0812">Transmembrane</keyword>
<feature type="transmembrane region" description="Helical" evidence="7">
    <location>
        <begin position="12"/>
        <end position="30"/>
    </location>
</feature>
<dbReference type="InterPro" id="IPR023408">
    <property type="entry name" value="MscS_beta-dom_sf"/>
</dbReference>
<keyword evidence="3" id="KW-1003">Cell membrane</keyword>
<dbReference type="KEGG" id="pus:CKA81_11435"/>
<dbReference type="OrthoDB" id="6500477at2"/>
<evidence type="ECO:0000259" key="11">
    <source>
        <dbReference type="Pfam" id="PF25392"/>
    </source>
</evidence>
<feature type="transmembrane region" description="Helical" evidence="7">
    <location>
        <begin position="490"/>
        <end position="515"/>
    </location>
</feature>
<gene>
    <name evidence="12" type="ORF">CKA81_11435</name>
</gene>
<dbReference type="InterPro" id="IPR006685">
    <property type="entry name" value="MscS_channel_2nd"/>
</dbReference>
<accession>A0A410GDI6</accession>
<feature type="transmembrane region" description="Helical" evidence="7">
    <location>
        <begin position="247"/>
        <end position="272"/>
    </location>
</feature>
<evidence type="ECO:0000256" key="3">
    <source>
        <dbReference type="ARBA" id="ARBA00022475"/>
    </source>
</evidence>
<organism evidence="12 13">
    <name type="scientific">Pollutimonas thiosulfatoxidans</name>
    <dbReference type="NCBI Taxonomy" id="2028345"/>
    <lineage>
        <taxon>Bacteria</taxon>
        <taxon>Pseudomonadati</taxon>
        <taxon>Pseudomonadota</taxon>
        <taxon>Betaproteobacteria</taxon>
        <taxon>Burkholderiales</taxon>
        <taxon>Alcaligenaceae</taxon>
        <taxon>Pollutimonas</taxon>
    </lineage>
</organism>
<comment type="similarity">
    <text evidence="2">Belongs to the MscS (TC 1.A.23) family.</text>
</comment>
<feature type="transmembrane region" description="Helical" evidence="7">
    <location>
        <begin position="210"/>
        <end position="235"/>
    </location>
</feature>
<feature type="transmembrane region" description="Helical" evidence="7">
    <location>
        <begin position="404"/>
        <end position="425"/>
    </location>
</feature>
<feature type="transmembrane region" description="Helical" evidence="7">
    <location>
        <begin position="374"/>
        <end position="392"/>
    </location>
</feature>
<dbReference type="RefSeq" id="WP_128355392.1">
    <property type="nucleotide sequence ID" value="NZ_CP022987.1"/>
</dbReference>
<dbReference type="SUPFAM" id="SSF82861">
    <property type="entry name" value="Mechanosensitive channel protein MscS (YggB), transmembrane region"/>
    <property type="match status" value="1"/>
</dbReference>
<evidence type="ECO:0000259" key="9">
    <source>
        <dbReference type="Pfam" id="PF21082"/>
    </source>
</evidence>
<dbReference type="EMBL" id="CP022987">
    <property type="protein sequence ID" value="QAA94376.1"/>
    <property type="molecule type" value="Genomic_DNA"/>
</dbReference>
<evidence type="ECO:0000313" key="12">
    <source>
        <dbReference type="EMBL" id="QAA94376.1"/>
    </source>
</evidence>
<dbReference type="Gene3D" id="2.30.30.60">
    <property type="match status" value="1"/>
</dbReference>
<dbReference type="SUPFAM" id="SSF50182">
    <property type="entry name" value="Sm-like ribonucleoproteins"/>
    <property type="match status" value="1"/>
</dbReference>
<protein>
    <submittedName>
        <fullName evidence="12">Mechanosensitive ion channel protein</fullName>
    </submittedName>
</protein>
<feature type="domain" description="Mechanosensitive ion channel transmembrane helices 2/3" evidence="10">
    <location>
        <begin position="543"/>
        <end position="581"/>
    </location>
</feature>
<feature type="transmembrane region" description="Helical" evidence="7">
    <location>
        <begin position="562"/>
        <end position="580"/>
    </location>
</feature>
<dbReference type="SUPFAM" id="SSF82689">
    <property type="entry name" value="Mechanosensitive channel protein MscS (YggB), C-terminal domain"/>
    <property type="match status" value="1"/>
</dbReference>
<dbReference type="PANTHER" id="PTHR30460">
    <property type="entry name" value="MODERATE CONDUCTANCE MECHANOSENSITIVE CHANNEL YBIO"/>
    <property type="match status" value="1"/>
</dbReference>
<evidence type="ECO:0000256" key="5">
    <source>
        <dbReference type="ARBA" id="ARBA00022989"/>
    </source>
</evidence>
<comment type="subcellular location">
    <subcellularLocation>
        <location evidence="1">Cell membrane</location>
        <topology evidence="1">Multi-pass membrane protein</topology>
    </subcellularLocation>
</comment>
<evidence type="ECO:0000259" key="8">
    <source>
        <dbReference type="Pfam" id="PF00924"/>
    </source>
</evidence>
<feature type="domain" description="Moderate conductance mechanosensitive channel YbiO-like transmembrane helix 1" evidence="11">
    <location>
        <begin position="403"/>
        <end position="481"/>
    </location>
</feature>
<sequence length="779" mass="84187">MHFKAVQNTTSLFIYQALIAVAILLGSVLTSSSSAQTAPEPAAQDPGSYAALADLLENDKTREKLIEQLRNLPPDTDRPSVPAQAAQDPADVPVSQRLAAGLQTFTAQLVDDLRETVVIMKSLALGDGVPGSSTQLWANTLKALLIAVLATLAAYAILRMLAGFVFARLNIWIVKDSPSRTVTSTPGHPGHRSQSGALYRFASLALGRKLLGVAAAFVVDVAASLLAALAGYVAVMAFTAGDVQATVFALQFLTAFVLIEIAKSVSRGIFATRYEQLRLLPLSPESATYWNHWLSLLIGLTGYGLMVIVPVATAIFRPSVGQVAGLFIMLAVYIYGVRGVWKNRKNVSAALVARAEQASAAVFGTLIRVLARSWHLLALAYLTILLVVSQAAQQYALIFMARATLQSVAAIALGMILAAALTSLATRRLRIPDDWRRALPLLESRLNAYVPMALKALRLAILVLVTLVVLDAWHAFDLISWLESDRGQATVALLFHVGIILAIAALTWTVIASIIEHRLGATSHRKASEREKTLLMLFRNAAAVVIATMTVLIVLSQIGINVGPLIAGAGVAGLAIGFGAQKLVQDVITGIFIQLENGMNQNDIVELAGLFGTVEKITIRSVVIRTLDGGYHLIPFSTIDKLTNHTRDYGYHYAEYNIAHRESVDEAIAQLELAFQDMMQDPELAAEVLEDISIPGVTALNERGFSIRVLIKTTPGNQWLIQRAFNRLMKQRFDAAGIELPYPHTVLHFGRDKSGHAEPVDIRGVDTLKEVKGETPASF</sequence>
<feature type="transmembrane region" description="Helical" evidence="7">
    <location>
        <begin position="143"/>
        <end position="167"/>
    </location>
</feature>
<dbReference type="GO" id="GO:0005886">
    <property type="term" value="C:plasma membrane"/>
    <property type="evidence" value="ECO:0007669"/>
    <property type="project" value="UniProtKB-SubCell"/>
</dbReference>
<dbReference type="InterPro" id="IPR011066">
    <property type="entry name" value="MscS_channel_C_sf"/>
</dbReference>
<feature type="transmembrane region" description="Helical" evidence="7">
    <location>
        <begin position="293"/>
        <end position="316"/>
    </location>
</feature>
<dbReference type="InterPro" id="IPR011014">
    <property type="entry name" value="MscS_channel_TM-2"/>
</dbReference>
<keyword evidence="5 7" id="KW-1133">Transmembrane helix</keyword>
<evidence type="ECO:0000313" key="13">
    <source>
        <dbReference type="Proteomes" id="UP000283474"/>
    </source>
</evidence>
<proteinExistence type="inferred from homology"/>
<keyword evidence="13" id="KW-1185">Reference proteome</keyword>
<dbReference type="PANTHER" id="PTHR30460:SF0">
    <property type="entry name" value="MODERATE CONDUCTANCE MECHANOSENSITIVE CHANNEL YBIO"/>
    <property type="match status" value="1"/>
</dbReference>
<dbReference type="InterPro" id="IPR010920">
    <property type="entry name" value="LSM_dom_sf"/>
</dbReference>
<feature type="domain" description="Mechanosensitive ion channel MscS" evidence="8">
    <location>
        <begin position="583"/>
        <end position="647"/>
    </location>
</feature>
<evidence type="ECO:0000256" key="2">
    <source>
        <dbReference type="ARBA" id="ARBA00008017"/>
    </source>
</evidence>
<dbReference type="InterPro" id="IPR049278">
    <property type="entry name" value="MS_channel_C"/>
</dbReference>
<keyword evidence="6 7" id="KW-0472">Membrane</keyword>
<dbReference type="Pfam" id="PF21088">
    <property type="entry name" value="MS_channel_1st"/>
    <property type="match status" value="1"/>
</dbReference>
<dbReference type="Gene3D" id="3.30.70.100">
    <property type="match status" value="1"/>
</dbReference>
<reference evidence="12 13" key="1">
    <citation type="submission" date="2017-08" db="EMBL/GenBank/DDBJ databases">
        <authorList>
            <person name="Park S.-J."/>
            <person name="Kim H."/>
        </authorList>
    </citation>
    <scope>NUCLEOTIDE SEQUENCE [LARGE SCALE GENOMIC DNA]</scope>
    <source>
        <strain evidence="13">ye3</strain>
    </source>
</reference>
<evidence type="ECO:0000256" key="6">
    <source>
        <dbReference type="ARBA" id="ARBA00023136"/>
    </source>
</evidence>
<dbReference type="InterPro" id="IPR045276">
    <property type="entry name" value="YbiO_bact"/>
</dbReference>
<evidence type="ECO:0000256" key="4">
    <source>
        <dbReference type="ARBA" id="ARBA00022692"/>
    </source>
</evidence>
<name>A0A410GDI6_9BURK</name>
<feature type="domain" description="Mechanosensitive ion channel MscS C-terminal" evidence="9">
    <location>
        <begin position="691"/>
        <end position="740"/>
    </location>
</feature>
<feature type="transmembrane region" description="Helical" evidence="7">
    <location>
        <begin position="446"/>
        <end position="470"/>
    </location>
</feature>
<dbReference type="Gene3D" id="1.10.287.1260">
    <property type="match status" value="1"/>
</dbReference>
<dbReference type="GO" id="GO:0008381">
    <property type="term" value="F:mechanosensitive monoatomic ion channel activity"/>
    <property type="evidence" value="ECO:0007669"/>
    <property type="project" value="InterPro"/>
</dbReference>
<dbReference type="InterPro" id="IPR049142">
    <property type="entry name" value="MS_channel_1st"/>
</dbReference>
<feature type="transmembrane region" description="Helical" evidence="7">
    <location>
        <begin position="536"/>
        <end position="556"/>
    </location>
</feature>
<dbReference type="Proteomes" id="UP000283474">
    <property type="component" value="Chromosome"/>
</dbReference>
<dbReference type="AlphaFoldDB" id="A0A410GDI6"/>
<dbReference type="Pfam" id="PF25392">
    <property type="entry name" value="MS_channel_TM1"/>
    <property type="match status" value="1"/>
</dbReference>
<feature type="transmembrane region" description="Helical" evidence="7">
    <location>
        <begin position="322"/>
        <end position="341"/>
    </location>
</feature>